<dbReference type="EMBL" id="BDIP01005863">
    <property type="protein sequence ID" value="GCA64016.1"/>
    <property type="molecule type" value="Genomic_DNA"/>
</dbReference>
<feature type="non-terminal residue" evidence="1">
    <location>
        <position position="1"/>
    </location>
</feature>
<reference evidence="1 2" key="1">
    <citation type="journal article" date="2018" name="PLoS ONE">
        <title>The draft genome of Kipferlia bialata reveals reductive genome evolution in fornicate parasites.</title>
        <authorList>
            <person name="Tanifuji G."/>
            <person name="Takabayashi S."/>
            <person name="Kume K."/>
            <person name="Takagi M."/>
            <person name="Nakayama T."/>
            <person name="Kamikawa R."/>
            <person name="Inagaki Y."/>
            <person name="Hashimoto T."/>
        </authorList>
    </citation>
    <scope>NUCLEOTIDE SEQUENCE [LARGE SCALE GENOMIC DNA]</scope>
    <source>
        <strain evidence="1">NY0173</strain>
    </source>
</reference>
<proteinExistence type="predicted"/>
<sequence length="60" mass="6638">MSDPSLPTPAVRISPVVVEDVEDPKTKQTLQWFASMGQDFNVFKTLGNHPDLMAAFLTFA</sequence>
<evidence type="ECO:0000313" key="1">
    <source>
        <dbReference type="EMBL" id="GCA64016.1"/>
    </source>
</evidence>
<keyword evidence="2" id="KW-1185">Reference proteome</keyword>
<gene>
    <name evidence="1" type="ORF">KIPB_012876</name>
</gene>
<dbReference type="AlphaFoldDB" id="A0A391NVH6"/>
<protein>
    <submittedName>
        <fullName evidence="1">Uncharacterized protein</fullName>
    </submittedName>
</protein>
<organism evidence="1 2">
    <name type="scientific">Kipferlia bialata</name>
    <dbReference type="NCBI Taxonomy" id="797122"/>
    <lineage>
        <taxon>Eukaryota</taxon>
        <taxon>Metamonada</taxon>
        <taxon>Carpediemonas-like organisms</taxon>
        <taxon>Kipferlia</taxon>
    </lineage>
</organism>
<evidence type="ECO:0000313" key="2">
    <source>
        <dbReference type="Proteomes" id="UP000265618"/>
    </source>
</evidence>
<dbReference type="Proteomes" id="UP000265618">
    <property type="component" value="Unassembled WGS sequence"/>
</dbReference>
<name>A0A391NVH6_9EUKA</name>
<comment type="caution">
    <text evidence="1">The sequence shown here is derived from an EMBL/GenBank/DDBJ whole genome shotgun (WGS) entry which is preliminary data.</text>
</comment>
<accession>A0A391NVH6</accession>